<dbReference type="GO" id="GO:0016787">
    <property type="term" value="F:hydrolase activity"/>
    <property type="evidence" value="ECO:0007669"/>
    <property type="project" value="UniProtKB-KW"/>
</dbReference>
<dbReference type="SUPFAM" id="SSF53474">
    <property type="entry name" value="alpha/beta-Hydrolases"/>
    <property type="match status" value="1"/>
</dbReference>
<evidence type="ECO:0000313" key="2">
    <source>
        <dbReference type="Proteomes" id="UP001215598"/>
    </source>
</evidence>
<name>A0AAD7MIK1_9AGAR</name>
<dbReference type="InterPro" id="IPR029058">
    <property type="entry name" value="AB_hydrolase_fold"/>
</dbReference>
<dbReference type="Gene3D" id="3.40.50.1820">
    <property type="entry name" value="alpha/beta hydrolase"/>
    <property type="match status" value="1"/>
</dbReference>
<keyword evidence="2" id="KW-1185">Reference proteome</keyword>
<organism evidence="1 2">
    <name type="scientific">Mycena metata</name>
    <dbReference type="NCBI Taxonomy" id="1033252"/>
    <lineage>
        <taxon>Eukaryota</taxon>
        <taxon>Fungi</taxon>
        <taxon>Dikarya</taxon>
        <taxon>Basidiomycota</taxon>
        <taxon>Agaricomycotina</taxon>
        <taxon>Agaricomycetes</taxon>
        <taxon>Agaricomycetidae</taxon>
        <taxon>Agaricales</taxon>
        <taxon>Marasmiineae</taxon>
        <taxon>Mycenaceae</taxon>
        <taxon>Mycena</taxon>
    </lineage>
</organism>
<protein>
    <submittedName>
        <fullName evidence="1">Alpha/Beta hydrolase protein</fullName>
    </submittedName>
</protein>
<gene>
    <name evidence="1" type="ORF">B0H16DRAFT_1798774</name>
</gene>
<proteinExistence type="predicted"/>
<dbReference type="Proteomes" id="UP001215598">
    <property type="component" value="Unassembled WGS sequence"/>
</dbReference>
<reference evidence="1" key="1">
    <citation type="submission" date="2023-03" db="EMBL/GenBank/DDBJ databases">
        <title>Massive genome expansion in bonnet fungi (Mycena s.s.) driven by repeated elements and novel gene families across ecological guilds.</title>
        <authorList>
            <consortium name="Lawrence Berkeley National Laboratory"/>
            <person name="Harder C.B."/>
            <person name="Miyauchi S."/>
            <person name="Viragh M."/>
            <person name="Kuo A."/>
            <person name="Thoen E."/>
            <person name="Andreopoulos B."/>
            <person name="Lu D."/>
            <person name="Skrede I."/>
            <person name="Drula E."/>
            <person name="Henrissat B."/>
            <person name="Morin E."/>
            <person name="Kohler A."/>
            <person name="Barry K."/>
            <person name="LaButti K."/>
            <person name="Morin E."/>
            <person name="Salamov A."/>
            <person name="Lipzen A."/>
            <person name="Mereny Z."/>
            <person name="Hegedus B."/>
            <person name="Baldrian P."/>
            <person name="Stursova M."/>
            <person name="Weitz H."/>
            <person name="Taylor A."/>
            <person name="Grigoriev I.V."/>
            <person name="Nagy L.G."/>
            <person name="Martin F."/>
            <person name="Kauserud H."/>
        </authorList>
    </citation>
    <scope>NUCLEOTIDE SEQUENCE</scope>
    <source>
        <strain evidence="1">CBHHK182m</strain>
    </source>
</reference>
<accession>A0AAD7MIK1</accession>
<dbReference type="EMBL" id="JARKIB010000272">
    <property type="protein sequence ID" value="KAJ7717779.1"/>
    <property type="molecule type" value="Genomic_DNA"/>
</dbReference>
<evidence type="ECO:0000313" key="1">
    <source>
        <dbReference type="EMBL" id="KAJ7717779.1"/>
    </source>
</evidence>
<keyword evidence="1" id="KW-0378">Hydrolase</keyword>
<dbReference type="AlphaFoldDB" id="A0AAD7MIK1"/>
<comment type="caution">
    <text evidence="1">The sequence shown here is derived from an EMBL/GenBank/DDBJ whole genome shotgun (WGS) entry which is preliminary data.</text>
</comment>
<sequence length="215" mass="23670">MTGDDDDEGTLFSLSNTNITTDEEFVGYVHSNYLPQSSPAQIAQIATLYPDDPTQGSPFDTGLANQLTPQFKRLAAFQGDYLFTGTRRFLLEHASKTQNTWSWLNKRGKSTPVVGTYHTSDLPLWFPAENSTDFASPDALINFINTVDPNHSASSTKTKASQAVFWPKWNTPTSNGSPSLLTLSEPGLINVTSENFRVDAIKYLLDLLLEEALSG</sequence>